<evidence type="ECO:0000256" key="2">
    <source>
        <dbReference type="ARBA" id="ARBA00022475"/>
    </source>
</evidence>
<keyword evidence="8" id="KW-0012">Acyltransferase</keyword>
<keyword evidence="6 13" id="KW-1133">Transmembrane helix</keyword>
<keyword evidence="3" id="KW-0808">Transferase</keyword>
<protein>
    <recommendedName>
        <fullName evidence="11">Glycosyl-4,4'-diaponeurosporenoate acyltransferase</fullName>
    </recommendedName>
</protein>
<dbReference type="UniPathway" id="UPA00029">
    <property type="reaction ID" value="UER00560"/>
</dbReference>
<evidence type="ECO:0000256" key="1">
    <source>
        <dbReference type="ARBA" id="ARBA00004162"/>
    </source>
</evidence>
<comment type="pathway">
    <text evidence="9">Carotenoid biosynthesis; staphyloxanthin biosynthesis; staphyloxanthin from farnesyl diphosphate: step 5/5.</text>
</comment>
<feature type="transmembrane region" description="Helical" evidence="13">
    <location>
        <begin position="127"/>
        <end position="147"/>
    </location>
</feature>
<dbReference type="GO" id="GO:0005886">
    <property type="term" value="C:plasma membrane"/>
    <property type="evidence" value="ECO:0007669"/>
    <property type="project" value="UniProtKB-SubCell"/>
</dbReference>
<evidence type="ECO:0000256" key="5">
    <source>
        <dbReference type="ARBA" id="ARBA00022729"/>
    </source>
</evidence>
<dbReference type="InterPro" id="IPR044021">
    <property type="entry name" value="CrtO"/>
</dbReference>
<evidence type="ECO:0000256" key="4">
    <source>
        <dbReference type="ARBA" id="ARBA00022692"/>
    </source>
</evidence>
<reference evidence="14 15" key="1">
    <citation type="submission" date="2017-06" db="EMBL/GenBank/DDBJ databases">
        <title>Complete genome sequence of Paenibacillus donghaensis KCTC 13049T isolated from East Sea sediment, South Korea.</title>
        <authorList>
            <person name="Jung B.K."/>
            <person name="Hong S.-J."/>
            <person name="Shin J.-H."/>
        </authorList>
    </citation>
    <scope>NUCLEOTIDE SEQUENCE [LARGE SCALE GENOMIC DNA]</scope>
    <source>
        <strain evidence="14 15">KCTC 13049</strain>
    </source>
</reference>
<comment type="subcellular location">
    <subcellularLocation>
        <location evidence="1">Cell membrane</location>
        <topology evidence="1">Single-pass membrane protein</topology>
    </subcellularLocation>
</comment>
<keyword evidence="15" id="KW-1185">Reference proteome</keyword>
<feature type="transmembrane region" description="Helical" evidence="13">
    <location>
        <begin position="12"/>
        <end position="32"/>
    </location>
</feature>
<evidence type="ECO:0000256" key="12">
    <source>
        <dbReference type="ARBA" id="ARBA00025324"/>
    </source>
</evidence>
<dbReference type="OrthoDB" id="3783432at2"/>
<evidence type="ECO:0000256" key="6">
    <source>
        <dbReference type="ARBA" id="ARBA00022989"/>
    </source>
</evidence>
<evidence type="ECO:0000256" key="11">
    <source>
        <dbReference type="ARBA" id="ARBA00023667"/>
    </source>
</evidence>
<evidence type="ECO:0000256" key="3">
    <source>
        <dbReference type="ARBA" id="ARBA00022679"/>
    </source>
</evidence>
<evidence type="ECO:0000256" key="9">
    <source>
        <dbReference type="ARBA" id="ARBA00023588"/>
    </source>
</evidence>
<dbReference type="Pfam" id="PF18927">
    <property type="entry name" value="CrtO"/>
    <property type="match status" value="1"/>
</dbReference>
<dbReference type="EMBL" id="CP021780">
    <property type="protein sequence ID" value="ASA21201.1"/>
    <property type="molecule type" value="Genomic_DNA"/>
</dbReference>
<keyword evidence="4 13" id="KW-0812">Transmembrane</keyword>
<gene>
    <name evidence="14" type="ORF">B9T62_10635</name>
</gene>
<keyword evidence="7 13" id="KW-0472">Membrane</keyword>
<sequence>MEQFYLVLEFAGLNLVFWTVINGGFGLVMRLLPRSLFDYRRRLYKEHPFEKSLYKKIKVAGWKDRMPEWGHRIGFSKQTLASTSDIHYINRFIYETCIAELGHLIMGVLGYTYLLLAYLLPAPLLPVYMYVLISTLHLVFQMMLVIIQRYNRPRLLKLRNRVLAVAPGLRYQALPDDP</sequence>
<dbReference type="KEGG" id="pdh:B9T62_10635"/>
<dbReference type="AlphaFoldDB" id="A0A2Z2KMB1"/>
<accession>A0A2Z2KMB1</accession>
<dbReference type="Proteomes" id="UP000249890">
    <property type="component" value="Chromosome"/>
</dbReference>
<evidence type="ECO:0000256" key="8">
    <source>
        <dbReference type="ARBA" id="ARBA00023315"/>
    </source>
</evidence>
<proteinExistence type="inferred from homology"/>
<comment type="function">
    <text evidence="12">Catalyzes the acylation of glycosyl-4,4'-diaponeurosporenoate, i.e. the esterification of glucose at the C6'' position with the carboxyl group of the C(15) fatty acid 12-methyltetradecanoic acid, to yield staphyloxanthin. This is the last step in the biosynthesis of this orange pigment, present in most staphylococci strains.</text>
</comment>
<evidence type="ECO:0000313" key="15">
    <source>
        <dbReference type="Proteomes" id="UP000249890"/>
    </source>
</evidence>
<evidence type="ECO:0000256" key="7">
    <source>
        <dbReference type="ARBA" id="ARBA00023136"/>
    </source>
</evidence>
<keyword evidence="5" id="KW-0732">Signal</keyword>
<dbReference type="RefSeq" id="WP_087915214.1">
    <property type="nucleotide sequence ID" value="NZ_CP021780.1"/>
</dbReference>
<keyword evidence="2" id="KW-1003">Cell membrane</keyword>
<comment type="similarity">
    <text evidence="10">Belongs to the acyltransferase CrtO family.</text>
</comment>
<feature type="transmembrane region" description="Helical" evidence="13">
    <location>
        <begin position="101"/>
        <end position="121"/>
    </location>
</feature>
<evidence type="ECO:0000256" key="13">
    <source>
        <dbReference type="SAM" id="Phobius"/>
    </source>
</evidence>
<evidence type="ECO:0000256" key="10">
    <source>
        <dbReference type="ARBA" id="ARBA00023603"/>
    </source>
</evidence>
<name>A0A2Z2KMB1_9BACL</name>
<evidence type="ECO:0000313" key="14">
    <source>
        <dbReference type="EMBL" id="ASA21201.1"/>
    </source>
</evidence>
<organism evidence="14 15">
    <name type="scientific">Paenibacillus donghaensis</name>
    <dbReference type="NCBI Taxonomy" id="414771"/>
    <lineage>
        <taxon>Bacteria</taxon>
        <taxon>Bacillati</taxon>
        <taxon>Bacillota</taxon>
        <taxon>Bacilli</taxon>
        <taxon>Bacillales</taxon>
        <taxon>Paenibacillaceae</taxon>
        <taxon>Paenibacillus</taxon>
    </lineage>
</organism>
<dbReference type="GO" id="GO:0016746">
    <property type="term" value="F:acyltransferase activity"/>
    <property type="evidence" value="ECO:0007669"/>
    <property type="project" value="UniProtKB-KW"/>
</dbReference>